<gene>
    <name evidence="1" type="ORF">Enr8_36910</name>
</gene>
<proteinExistence type="predicted"/>
<dbReference type="RefSeq" id="WP_146434164.1">
    <property type="nucleotide sequence ID" value="NZ_SJPF01000004.1"/>
</dbReference>
<reference evidence="1 2" key="1">
    <citation type="submission" date="2019-02" db="EMBL/GenBank/DDBJ databases">
        <title>Deep-cultivation of Planctomycetes and their phenomic and genomic characterization uncovers novel biology.</title>
        <authorList>
            <person name="Wiegand S."/>
            <person name="Jogler M."/>
            <person name="Boedeker C."/>
            <person name="Pinto D."/>
            <person name="Vollmers J."/>
            <person name="Rivas-Marin E."/>
            <person name="Kohn T."/>
            <person name="Peeters S.H."/>
            <person name="Heuer A."/>
            <person name="Rast P."/>
            <person name="Oberbeckmann S."/>
            <person name="Bunk B."/>
            <person name="Jeske O."/>
            <person name="Meyerdierks A."/>
            <person name="Storesund J.E."/>
            <person name="Kallscheuer N."/>
            <person name="Luecker S."/>
            <person name="Lage O.M."/>
            <person name="Pohl T."/>
            <person name="Merkel B.J."/>
            <person name="Hornburger P."/>
            <person name="Mueller R.-W."/>
            <person name="Bruemmer F."/>
            <person name="Labrenz M."/>
            <person name="Spormann A.M."/>
            <person name="Op Den Camp H."/>
            <person name="Overmann J."/>
            <person name="Amann R."/>
            <person name="Jetten M.S.M."/>
            <person name="Mascher T."/>
            <person name="Medema M.H."/>
            <person name="Devos D.P."/>
            <person name="Kaster A.-K."/>
            <person name="Ovreas L."/>
            <person name="Rohde M."/>
            <person name="Galperin M.Y."/>
            <person name="Jogler C."/>
        </authorList>
    </citation>
    <scope>NUCLEOTIDE SEQUENCE [LARGE SCALE GENOMIC DNA]</scope>
    <source>
        <strain evidence="1 2">Enr8</strain>
    </source>
</reference>
<organism evidence="1 2">
    <name type="scientific">Blastopirellula retiformator</name>
    <dbReference type="NCBI Taxonomy" id="2527970"/>
    <lineage>
        <taxon>Bacteria</taxon>
        <taxon>Pseudomonadati</taxon>
        <taxon>Planctomycetota</taxon>
        <taxon>Planctomycetia</taxon>
        <taxon>Pirellulales</taxon>
        <taxon>Pirellulaceae</taxon>
        <taxon>Blastopirellula</taxon>
    </lineage>
</organism>
<dbReference type="AlphaFoldDB" id="A0A5C5V1U8"/>
<evidence type="ECO:0000313" key="1">
    <source>
        <dbReference type="EMBL" id="TWT31767.1"/>
    </source>
</evidence>
<accession>A0A5C5V1U8</accession>
<evidence type="ECO:0000313" key="2">
    <source>
        <dbReference type="Proteomes" id="UP000318878"/>
    </source>
</evidence>
<sequence>MHESTNRLLCRLAFLALCILPTFATFGWIGYRRSSWAHTALEQRLSDELGLKATFSKAFNPRPGKYVLEDLKLHVVQQPAVTIPLIEAEEQGGVWRVRASACDLSWSHRRRLWETLNERLAIAGNRKITLHVGAVRFDQPSLPPLTQFAVESSVLESGVRSSSALFSLEGIASTQPIVARLETSPEHNNIDIVFDSGDAKISSQTLATLFPSVRLFGDEAIYSDIYIQRTAAAADRTTIRAIVSDIELAALVNRRFDHTLVGKANLTLKEATLVNGKLQAADGWLLSESGGRVSVSLVQDASQYLGILIDNSLMQDSRTDQVGFDQLGIEFQLRSGQLSIRGCCDKTTPGAILANTHHALALQPTEKYIPSASLIQTLDADETITVPATAEAAELLDLLVVPAVAEEPIHGEFLR</sequence>
<keyword evidence="2" id="KW-1185">Reference proteome</keyword>
<protein>
    <recommendedName>
        <fullName evidence="3">AsmA-like C-terminal domain-containing protein</fullName>
    </recommendedName>
</protein>
<name>A0A5C5V1U8_9BACT</name>
<dbReference type="OrthoDB" id="247707at2"/>
<comment type="caution">
    <text evidence="1">The sequence shown here is derived from an EMBL/GenBank/DDBJ whole genome shotgun (WGS) entry which is preliminary data.</text>
</comment>
<dbReference type="Proteomes" id="UP000318878">
    <property type="component" value="Unassembled WGS sequence"/>
</dbReference>
<evidence type="ECO:0008006" key="3">
    <source>
        <dbReference type="Google" id="ProtNLM"/>
    </source>
</evidence>
<dbReference type="EMBL" id="SJPF01000004">
    <property type="protein sequence ID" value="TWT31767.1"/>
    <property type="molecule type" value="Genomic_DNA"/>
</dbReference>